<dbReference type="RefSeq" id="WP_074750304.1">
    <property type="nucleotide sequence ID" value="NZ_CP155619.1"/>
</dbReference>
<dbReference type="EMBL" id="FNCO01000002">
    <property type="protein sequence ID" value="SDG41463.1"/>
    <property type="molecule type" value="Genomic_DNA"/>
</dbReference>
<organism evidence="1 2">
    <name type="scientific">Pseudomonas abietaniphila</name>
    <dbReference type="NCBI Taxonomy" id="89065"/>
    <lineage>
        <taxon>Bacteria</taxon>
        <taxon>Pseudomonadati</taxon>
        <taxon>Pseudomonadota</taxon>
        <taxon>Gammaproteobacteria</taxon>
        <taxon>Pseudomonadales</taxon>
        <taxon>Pseudomonadaceae</taxon>
        <taxon>Pseudomonas</taxon>
    </lineage>
</organism>
<gene>
    <name evidence="1" type="ORF">SAMN05216605_10219</name>
</gene>
<dbReference type="STRING" id="89065.SAMN05216605_10219"/>
<keyword evidence="2" id="KW-1185">Reference proteome</keyword>
<evidence type="ECO:0000313" key="1">
    <source>
        <dbReference type="EMBL" id="SDG41463.1"/>
    </source>
</evidence>
<sequence length="59" mass="6370">MTASAPVVKYAISYKLNGERRFEFALLQSPSAEEALAALQKMHSGSDDVISDVKVSKAL</sequence>
<protein>
    <submittedName>
        <fullName evidence="1">Uncharacterized protein</fullName>
    </submittedName>
</protein>
<dbReference type="AlphaFoldDB" id="A0A1G7U1U9"/>
<evidence type="ECO:0000313" key="2">
    <source>
        <dbReference type="Proteomes" id="UP000182894"/>
    </source>
</evidence>
<dbReference type="Proteomes" id="UP000182894">
    <property type="component" value="Unassembled WGS sequence"/>
</dbReference>
<proteinExistence type="predicted"/>
<accession>A0A1G7U1U9</accession>
<dbReference type="OrthoDB" id="7023140at2"/>
<reference evidence="2" key="1">
    <citation type="submission" date="2016-10" db="EMBL/GenBank/DDBJ databases">
        <authorList>
            <person name="Varghese N."/>
            <person name="Submissions S."/>
        </authorList>
    </citation>
    <scope>NUCLEOTIDE SEQUENCE [LARGE SCALE GENOMIC DNA]</scope>
    <source>
        <strain evidence="2">ATCC 700689</strain>
    </source>
</reference>
<name>A0A1G7U1U9_9PSED</name>